<keyword evidence="4 5" id="KW-0472">Membrane</keyword>
<dbReference type="GO" id="GO:0008528">
    <property type="term" value="F:G protein-coupled peptide receptor activity"/>
    <property type="evidence" value="ECO:0007669"/>
    <property type="project" value="InterPro"/>
</dbReference>
<dbReference type="Pfam" id="PF10324">
    <property type="entry name" value="7TM_GPCR_Srw"/>
    <property type="match status" value="1"/>
</dbReference>
<reference evidence="7" key="1">
    <citation type="submission" date="2021-04" db="EMBL/GenBank/DDBJ databases">
        <authorList>
            <consortium name="Molecular Ecology Group"/>
        </authorList>
    </citation>
    <scope>NUCLEOTIDE SEQUENCE</scope>
</reference>
<feature type="transmembrane region" description="Helical" evidence="5">
    <location>
        <begin position="62"/>
        <end position="89"/>
    </location>
</feature>
<evidence type="ECO:0000256" key="2">
    <source>
        <dbReference type="ARBA" id="ARBA00022692"/>
    </source>
</evidence>
<feature type="transmembrane region" description="Helical" evidence="5">
    <location>
        <begin position="101"/>
        <end position="124"/>
    </location>
</feature>
<gene>
    <name evidence="7" type="ORF">CUNI_LOCUS19251</name>
</gene>
<feature type="transmembrane region" description="Helical" evidence="5">
    <location>
        <begin position="293"/>
        <end position="313"/>
    </location>
</feature>
<feature type="transmembrane region" description="Helical" evidence="5">
    <location>
        <begin position="144"/>
        <end position="169"/>
    </location>
</feature>
<evidence type="ECO:0000259" key="6">
    <source>
        <dbReference type="PROSITE" id="PS50262"/>
    </source>
</evidence>
<dbReference type="PRINTS" id="PR00237">
    <property type="entry name" value="GPCRRHODOPSN"/>
</dbReference>
<dbReference type="PANTHER" id="PTHR46641:SF2">
    <property type="entry name" value="FMRFAMIDE RECEPTOR"/>
    <property type="match status" value="1"/>
</dbReference>
<dbReference type="EMBL" id="CAJHNH020006412">
    <property type="protein sequence ID" value="CAG5133693.1"/>
    <property type="molecule type" value="Genomic_DNA"/>
</dbReference>
<dbReference type="Gene3D" id="1.20.1070.10">
    <property type="entry name" value="Rhodopsin 7-helix transmembrane proteins"/>
    <property type="match status" value="1"/>
</dbReference>
<feature type="transmembrane region" description="Helical" evidence="5">
    <location>
        <begin position="237"/>
        <end position="260"/>
    </location>
</feature>
<dbReference type="PANTHER" id="PTHR46641">
    <property type="entry name" value="FMRFAMIDE RECEPTOR-RELATED"/>
    <property type="match status" value="1"/>
</dbReference>
<keyword evidence="3 5" id="KW-1133">Transmembrane helix</keyword>
<comment type="subcellular location">
    <subcellularLocation>
        <location evidence="1">Membrane</location>
    </subcellularLocation>
</comment>
<evidence type="ECO:0000256" key="4">
    <source>
        <dbReference type="ARBA" id="ARBA00023136"/>
    </source>
</evidence>
<dbReference type="OrthoDB" id="6276488at2759"/>
<dbReference type="PROSITE" id="PS50262">
    <property type="entry name" value="G_PROTEIN_RECEP_F1_2"/>
    <property type="match status" value="1"/>
</dbReference>
<comment type="caution">
    <text evidence="7">The sequence shown here is derived from an EMBL/GenBank/DDBJ whole genome shotgun (WGS) entry which is preliminary data.</text>
</comment>
<evidence type="ECO:0000256" key="3">
    <source>
        <dbReference type="ARBA" id="ARBA00022989"/>
    </source>
</evidence>
<evidence type="ECO:0000313" key="8">
    <source>
        <dbReference type="Proteomes" id="UP000678393"/>
    </source>
</evidence>
<organism evidence="7 8">
    <name type="scientific">Candidula unifasciata</name>
    <dbReference type="NCBI Taxonomy" id="100452"/>
    <lineage>
        <taxon>Eukaryota</taxon>
        <taxon>Metazoa</taxon>
        <taxon>Spiralia</taxon>
        <taxon>Lophotrochozoa</taxon>
        <taxon>Mollusca</taxon>
        <taxon>Gastropoda</taxon>
        <taxon>Heterobranchia</taxon>
        <taxon>Euthyneura</taxon>
        <taxon>Panpulmonata</taxon>
        <taxon>Eupulmonata</taxon>
        <taxon>Stylommatophora</taxon>
        <taxon>Helicina</taxon>
        <taxon>Helicoidea</taxon>
        <taxon>Geomitridae</taxon>
        <taxon>Candidula</taxon>
    </lineage>
</organism>
<dbReference type="Proteomes" id="UP000678393">
    <property type="component" value="Unassembled WGS sequence"/>
</dbReference>
<dbReference type="GO" id="GO:0016020">
    <property type="term" value="C:membrane"/>
    <property type="evidence" value="ECO:0007669"/>
    <property type="project" value="UniProtKB-SubCell"/>
</dbReference>
<evidence type="ECO:0000256" key="1">
    <source>
        <dbReference type="ARBA" id="ARBA00004370"/>
    </source>
</evidence>
<feature type="transmembrane region" description="Helical" evidence="5">
    <location>
        <begin position="181"/>
        <end position="198"/>
    </location>
</feature>
<dbReference type="InterPro" id="IPR017452">
    <property type="entry name" value="GPCR_Rhodpsn_7TM"/>
</dbReference>
<feature type="transmembrane region" description="Helical" evidence="5">
    <location>
        <begin position="333"/>
        <end position="356"/>
    </location>
</feature>
<keyword evidence="2 5" id="KW-0812">Transmembrane</keyword>
<feature type="domain" description="G-protein coupled receptors family 1 profile" evidence="6">
    <location>
        <begin position="82"/>
        <end position="354"/>
    </location>
</feature>
<protein>
    <recommendedName>
        <fullName evidence="6">G-protein coupled receptors family 1 profile domain-containing protein</fullName>
    </recommendedName>
</protein>
<accession>A0A8S3ZVW3</accession>
<evidence type="ECO:0000313" key="7">
    <source>
        <dbReference type="EMBL" id="CAG5133693.1"/>
    </source>
</evidence>
<dbReference type="SUPFAM" id="SSF81321">
    <property type="entry name" value="Family A G protein-coupled receptor-like"/>
    <property type="match status" value="1"/>
</dbReference>
<dbReference type="AlphaFoldDB" id="A0A8S3ZVW3"/>
<evidence type="ECO:0000256" key="5">
    <source>
        <dbReference type="SAM" id="Phobius"/>
    </source>
</evidence>
<dbReference type="InterPro" id="IPR000276">
    <property type="entry name" value="GPCR_Rhodpsn"/>
</dbReference>
<dbReference type="InterPro" id="IPR052954">
    <property type="entry name" value="GPCR-Ligand_Int"/>
</dbReference>
<name>A0A8S3ZVW3_9EUPU</name>
<sequence length="372" mass="41886">MAAIISTLSTFIHISCTIAYANRKIINNDNSINNNQYINKFSLPEFSGSSKYAPDADHVTDFVHWTFVFIVTPSISVLGIVGNTFSVIVLAKHGFRKSSNILLFTLAISDILFMIGWGAGGFQYPEPSARILYYFYHIFDSLNWGSGPASLCIPPLITIERLIAVFLPLRFPSIVTPRRTIIAALIPNLFFYGIQIYVRTWFQFAYVFDISRNASVGIAIRTGVYWSQRHVSKALEIVVNSLIGLVIFVGFGCVAIGIKVKLAAIRRLKMTNSTRAGKKTRGDHSTSRTTKMLLCLCVFYTIVCSPISLSTIMPDLMVFPVFIENPNFRSVGVFVYHIYKFLFAVNGSVNFVIYVAMCKNFRDTFLDLFRRK</sequence>
<dbReference type="InterPro" id="IPR019427">
    <property type="entry name" value="7TM_GPCR_serpentine_rcpt_Srw"/>
</dbReference>
<proteinExistence type="predicted"/>
<keyword evidence="8" id="KW-1185">Reference proteome</keyword>